<keyword evidence="1" id="KW-0732">Signal</keyword>
<dbReference type="InterPro" id="IPR043504">
    <property type="entry name" value="Peptidase_S1_PA_chymotrypsin"/>
</dbReference>
<sequence>MTRRFARVLGTATAGAALAMTMGAIPATAAAAPAAPGPGAAAVDYTGIIKLSNCSGSLVRLPASQDSDPALALTNGHCNENGMPGPGVVQVNKPSSRTMTLLGQNGRSLGTLRASKIAYSTMTDTDVTLYQLDKSYAAIASSIKGKALTLSDAKPAAGSAISIKSGYFTRTWSCSIDKFVYQLREDAWTWKDSIRYTSTCDTIHGTSGSPITDDATNKVVGINNTGNDDGQRCTLNNPCEVDQNGKVTYEQGLTYGQQTYWFVNCVSAGNRIDLAKPGCTLPKP</sequence>
<dbReference type="GO" id="GO:0008233">
    <property type="term" value="F:peptidase activity"/>
    <property type="evidence" value="ECO:0007669"/>
    <property type="project" value="UniProtKB-KW"/>
</dbReference>
<feature type="chain" id="PRO_5046765348" evidence="1">
    <location>
        <begin position="32"/>
        <end position="284"/>
    </location>
</feature>
<dbReference type="EMBL" id="BAAANN010000002">
    <property type="protein sequence ID" value="GAA1942382.1"/>
    <property type="molecule type" value="Genomic_DNA"/>
</dbReference>
<dbReference type="Proteomes" id="UP001501116">
    <property type="component" value="Unassembled WGS sequence"/>
</dbReference>
<dbReference type="InterPro" id="IPR009003">
    <property type="entry name" value="Peptidase_S1_PA"/>
</dbReference>
<dbReference type="RefSeq" id="WP_344413302.1">
    <property type="nucleotide sequence ID" value="NZ_BAAANN010000002.1"/>
</dbReference>
<dbReference type="Pfam" id="PF13365">
    <property type="entry name" value="Trypsin_2"/>
    <property type="match status" value="1"/>
</dbReference>
<comment type="caution">
    <text evidence="2">The sequence shown here is derived from an EMBL/GenBank/DDBJ whole genome shotgun (WGS) entry which is preliminary data.</text>
</comment>
<keyword evidence="2" id="KW-0645">Protease</keyword>
<dbReference type="SUPFAM" id="SSF50494">
    <property type="entry name" value="Trypsin-like serine proteases"/>
    <property type="match status" value="1"/>
</dbReference>
<reference evidence="2 3" key="1">
    <citation type="journal article" date="2019" name="Int. J. Syst. Evol. Microbiol.">
        <title>The Global Catalogue of Microorganisms (GCM) 10K type strain sequencing project: providing services to taxonomists for standard genome sequencing and annotation.</title>
        <authorList>
            <consortium name="The Broad Institute Genomics Platform"/>
            <consortium name="The Broad Institute Genome Sequencing Center for Infectious Disease"/>
            <person name="Wu L."/>
            <person name="Ma J."/>
        </authorList>
    </citation>
    <scope>NUCLEOTIDE SEQUENCE [LARGE SCALE GENOMIC DNA]</scope>
    <source>
        <strain evidence="2 3">JCM 14545</strain>
    </source>
</reference>
<dbReference type="Gene3D" id="2.40.10.10">
    <property type="entry name" value="Trypsin-like serine proteases"/>
    <property type="match status" value="2"/>
</dbReference>
<gene>
    <name evidence="2" type="ORF">GCM10009754_07220</name>
</gene>
<protein>
    <submittedName>
        <fullName evidence="2">Serine protease</fullName>
    </submittedName>
</protein>
<evidence type="ECO:0000313" key="3">
    <source>
        <dbReference type="Proteomes" id="UP001501116"/>
    </source>
</evidence>
<evidence type="ECO:0000313" key="2">
    <source>
        <dbReference type="EMBL" id="GAA1942382.1"/>
    </source>
</evidence>
<proteinExistence type="predicted"/>
<feature type="signal peptide" evidence="1">
    <location>
        <begin position="1"/>
        <end position="31"/>
    </location>
</feature>
<accession>A0ABN2Q2D8</accession>
<evidence type="ECO:0000256" key="1">
    <source>
        <dbReference type="SAM" id="SignalP"/>
    </source>
</evidence>
<keyword evidence="2" id="KW-0378">Hydrolase</keyword>
<keyword evidence="3" id="KW-1185">Reference proteome</keyword>
<organism evidence="2 3">
    <name type="scientific">Amycolatopsis minnesotensis</name>
    <dbReference type="NCBI Taxonomy" id="337894"/>
    <lineage>
        <taxon>Bacteria</taxon>
        <taxon>Bacillati</taxon>
        <taxon>Actinomycetota</taxon>
        <taxon>Actinomycetes</taxon>
        <taxon>Pseudonocardiales</taxon>
        <taxon>Pseudonocardiaceae</taxon>
        <taxon>Amycolatopsis</taxon>
    </lineage>
</organism>
<name>A0ABN2Q2D8_9PSEU</name>
<dbReference type="GO" id="GO:0006508">
    <property type="term" value="P:proteolysis"/>
    <property type="evidence" value="ECO:0007669"/>
    <property type="project" value="UniProtKB-KW"/>
</dbReference>